<dbReference type="PROSITE" id="PS50240">
    <property type="entry name" value="TRYPSIN_DOM"/>
    <property type="match status" value="1"/>
</dbReference>
<dbReference type="SMART" id="SM00636">
    <property type="entry name" value="Glyco_18"/>
    <property type="match status" value="1"/>
</dbReference>
<dbReference type="InterPro" id="IPR001223">
    <property type="entry name" value="Glyco_hydro18_cat"/>
</dbReference>
<dbReference type="InterPro" id="IPR000436">
    <property type="entry name" value="Sushi_SCR_CCP_dom"/>
</dbReference>
<dbReference type="SUPFAM" id="SSF50494">
    <property type="entry name" value="Trypsin-like serine proteases"/>
    <property type="match status" value="1"/>
</dbReference>
<dbReference type="Pfam" id="PF00089">
    <property type="entry name" value="Trypsin"/>
    <property type="match status" value="1"/>
</dbReference>
<keyword evidence="3" id="KW-0732">Signal</keyword>
<accession>A0ABM5L3D1</accession>
<feature type="domain" description="Sushi" evidence="5">
    <location>
        <begin position="41"/>
        <end position="106"/>
    </location>
</feature>
<dbReference type="InterPro" id="IPR017853">
    <property type="entry name" value="GH"/>
</dbReference>
<feature type="domain" description="GH18" evidence="6">
    <location>
        <begin position="636"/>
        <end position="976"/>
    </location>
</feature>
<comment type="caution">
    <text evidence="2">Lacks conserved residue(s) required for the propagation of feature annotation.</text>
</comment>
<dbReference type="PROSITE" id="PS50923">
    <property type="entry name" value="SUSHI"/>
    <property type="match status" value="2"/>
</dbReference>
<keyword evidence="1 2" id="KW-1015">Disulfide bond</keyword>
<dbReference type="RefSeq" id="XP_050516951.1">
    <property type="nucleotide sequence ID" value="XM_050660994.1"/>
</dbReference>
<sequence length="993" mass="112677">MVVKGVVLCLWFVFLGITTATLESFPNTTRSTIRKRRQSSLECTLPPQLENGRWLVTEADVKPGDKVDFNSIIRLECHEGYQLYPDIRLQICDSYWNENNLPTCKKRCPPFYSTATTTLTCKDINNEAVPCDKAVNGTYLTYNCNDYHEIPPGGSNILYCDDGVWDFQKPICQPICGKKVKVGEATALLWGGRQANDYEFPWVIAVFKISGTGFENICGGTLISRKVVITAAHCVTDTYGNALDQNKFQVAAGKVYNAFGDKRDVHAQYRKISKVIVNDGYRGETQKYIADVALLITQELFKLDPIVQPICMDNMNSVHLTNYQIGEVAGWGLTEEEEPSEILKAIRIPYKDSATCAKELPPSWEEVYNIFDKICAGRQNENIAVCKGDSGSGLVFKNREDNRYYLQGIVSIAPTLQNSQCNYQTNALYTSVQFYYSFITREMSKYFIEDCILPPYPKNGKWFLEGGVEKKPGDIVLSSTILRFSCNTRYILSTISAYNDCQSYYSHPTCLRICPKPLLPSGTQMLCKNSKNQYIDCTDIADGSSITFTCPNGFVSDRGTSTSTRFCRNGVYGNSAPSCIDIKQKPVHVSNTSDKSKKTTKHTTATTATTTSMITTPNPSITLEKSVTSQIINDGKKVICYYSGWTAYNGSYPEEVEPRLCTHIVYEYIGIHQNGELDLEGKGPDLHKLTMDLKNKNKDLKVMISVGGSRISYTLLRTLFTDSERKESFLYSTVEMIQAYSFDGLDVSWMFPKPSDKDRYISLLDQIKRIFKHYGWLLSVTVYPKLEDTGYDPLKMDSIVDWVTIKTLDVYNTLFFKVKDIQLYTGYDWKKEDLNLNRETVIRNWLDAGLSKNKLIMGIELYPIKFTYMNANNTKEKPKVVIHGYDEKRCPDYRLLQINWAIKRDNNTENDYVYGHHLNVWVGWNDADYIFSKGRYAKDKRLGGLAVFNIEQDDYKGVCGAKLVLLKGLLNGFGFSDSSFIRKKTYLNKFIGT</sequence>
<organism evidence="7 8">
    <name type="scientific">Diabrotica virgifera virgifera</name>
    <name type="common">western corn rootworm</name>
    <dbReference type="NCBI Taxonomy" id="50390"/>
    <lineage>
        <taxon>Eukaryota</taxon>
        <taxon>Metazoa</taxon>
        <taxon>Ecdysozoa</taxon>
        <taxon>Arthropoda</taxon>
        <taxon>Hexapoda</taxon>
        <taxon>Insecta</taxon>
        <taxon>Pterygota</taxon>
        <taxon>Neoptera</taxon>
        <taxon>Endopterygota</taxon>
        <taxon>Coleoptera</taxon>
        <taxon>Polyphaga</taxon>
        <taxon>Cucujiformia</taxon>
        <taxon>Chrysomeloidea</taxon>
        <taxon>Chrysomelidae</taxon>
        <taxon>Galerucinae</taxon>
        <taxon>Diabroticina</taxon>
        <taxon>Diabroticites</taxon>
        <taxon>Diabrotica</taxon>
    </lineage>
</organism>
<dbReference type="EnsemblMetazoa" id="XM_050660997.1">
    <property type="protein sequence ID" value="XP_050516954.1"/>
    <property type="gene ID" value="LOC126891728"/>
</dbReference>
<dbReference type="InterPro" id="IPR011583">
    <property type="entry name" value="Chitinase_II/V-like_cat"/>
</dbReference>
<dbReference type="InterPro" id="IPR035976">
    <property type="entry name" value="Sushi/SCR/CCP_sf"/>
</dbReference>
<dbReference type="InterPro" id="IPR018114">
    <property type="entry name" value="TRYPSIN_HIS"/>
</dbReference>
<feature type="domain" description="Sushi" evidence="5">
    <location>
        <begin position="119"/>
        <end position="174"/>
    </location>
</feature>
<dbReference type="InterPro" id="IPR009003">
    <property type="entry name" value="Peptidase_S1_PA"/>
</dbReference>
<dbReference type="GeneID" id="126891728"/>
<evidence type="ECO:0000259" key="4">
    <source>
        <dbReference type="PROSITE" id="PS50240"/>
    </source>
</evidence>
<dbReference type="SUPFAM" id="SSF51445">
    <property type="entry name" value="(Trans)glycosidases"/>
    <property type="match status" value="1"/>
</dbReference>
<protein>
    <submittedName>
        <fullName evidence="7">Uncharacterized protein</fullName>
    </submittedName>
</protein>
<dbReference type="RefSeq" id="XP_050516952.1">
    <property type="nucleotide sequence ID" value="XM_050660995.1"/>
</dbReference>
<reference evidence="7" key="1">
    <citation type="submission" date="2025-05" db="UniProtKB">
        <authorList>
            <consortium name="EnsemblMetazoa"/>
        </authorList>
    </citation>
    <scope>IDENTIFICATION</scope>
</reference>
<dbReference type="PROSITE" id="PS51910">
    <property type="entry name" value="GH18_2"/>
    <property type="match status" value="1"/>
</dbReference>
<feature type="signal peptide" evidence="3">
    <location>
        <begin position="1"/>
        <end position="24"/>
    </location>
</feature>
<feature type="domain" description="Peptidase S1" evidence="4">
    <location>
        <begin position="189"/>
        <end position="444"/>
    </location>
</feature>
<name>A0ABM5L3D1_DIAVI</name>
<dbReference type="EnsemblMetazoa" id="XM_050660995.1">
    <property type="protein sequence ID" value="XP_050516952.1"/>
    <property type="gene ID" value="LOC126891728"/>
</dbReference>
<dbReference type="InterPro" id="IPR050314">
    <property type="entry name" value="Glycosyl_Hydrlase_18"/>
</dbReference>
<dbReference type="Gene3D" id="2.10.70.10">
    <property type="entry name" value="Complement Module, domain 1"/>
    <property type="match status" value="2"/>
</dbReference>
<dbReference type="Gene3D" id="3.20.20.80">
    <property type="entry name" value="Glycosidases"/>
    <property type="match status" value="1"/>
</dbReference>
<dbReference type="Gene3D" id="3.10.50.10">
    <property type="match status" value="1"/>
</dbReference>
<dbReference type="SUPFAM" id="SSF57535">
    <property type="entry name" value="Complement control module/SCR domain"/>
    <property type="match status" value="2"/>
</dbReference>
<evidence type="ECO:0000256" key="2">
    <source>
        <dbReference type="PROSITE-ProRule" id="PRU00302"/>
    </source>
</evidence>
<keyword evidence="8" id="KW-1185">Reference proteome</keyword>
<dbReference type="RefSeq" id="XP_050516954.1">
    <property type="nucleotide sequence ID" value="XM_050660997.1"/>
</dbReference>
<dbReference type="InterPro" id="IPR029070">
    <property type="entry name" value="Chitinase_insertion_sf"/>
</dbReference>
<evidence type="ECO:0000259" key="5">
    <source>
        <dbReference type="PROSITE" id="PS50923"/>
    </source>
</evidence>
<evidence type="ECO:0000313" key="7">
    <source>
        <dbReference type="EnsemblMetazoa" id="XP_050516956.1"/>
    </source>
</evidence>
<dbReference type="PROSITE" id="PS00134">
    <property type="entry name" value="TRYPSIN_HIS"/>
    <property type="match status" value="1"/>
</dbReference>
<dbReference type="InterPro" id="IPR001314">
    <property type="entry name" value="Peptidase_S1A"/>
</dbReference>
<evidence type="ECO:0000313" key="8">
    <source>
        <dbReference type="Proteomes" id="UP001652700"/>
    </source>
</evidence>
<dbReference type="EnsemblMetazoa" id="XM_050660999.1">
    <property type="protein sequence ID" value="XP_050516956.1"/>
    <property type="gene ID" value="LOC126891728"/>
</dbReference>
<dbReference type="RefSeq" id="XP_050516956.1">
    <property type="nucleotide sequence ID" value="XM_050660999.1"/>
</dbReference>
<dbReference type="CDD" id="cd00190">
    <property type="entry name" value="Tryp_SPc"/>
    <property type="match status" value="1"/>
</dbReference>
<dbReference type="Gene3D" id="2.40.10.10">
    <property type="entry name" value="Trypsin-like serine proteases"/>
    <property type="match status" value="1"/>
</dbReference>
<dbReference type="Pfam" id="PF00084">
    <property type="entry name" value="Sushi"/>
    <property type="match status" value="1"/>
</dbReference>
<dbReference type="Pfam" id="PF00704">
    <property type="entry name" value="Glyco_hydro_18"/>
    <property type="match status" value="1"/>
</dbReference>
<dbReference type="SMART" id="SM00020">
    <property type="entry name" value="Tryp_SPc"/>
    <property type="match status" value="1"/>
</dbReference>
<feature type="chain" id="PRO_5045028550" evidence="3">
    <location>
        <begin position="25"/>
        <end position="993"/>
    </location>
</feature>
<dbReference type="CDD" id="cd00033">
    <property type="entry name" value="CCP"/>
    <property type="match status" value="2"/>
</dbReference>
<evidence type="ECO:0000259" key="6">
    <source>
        <dbReference type="PROSITE" id="PS51910"/>
    </source>
</evidence>
<dbReference type="PRINTS" id="PR00722">
    <property type="entry name" value="CHYMOTRYPSIN"/>
</dbReference>
<proteinExistence type="predicted"/>
<dbReference type="EnsemblMetazoa" id="XM_050660994.1">
    <property type="protein sequence ID" value="XP_050516951.1"/>
    <property type="gene ID" value="LOC126891728"/>
</dbReference>
<feature type="disulfide bond" evidence="2">
    <location>
        <begin position="77"/>
        <end position="104"/>
    </location>
</feature>
<dbReference type="PANTHER" id="PTHR11177:SF317">
    <property type="entry name" value="CHITINASE 12-RELATED"/>
    <property type="match status" value="1"/>
</dbReference>
<dbReference type="Proteomes" id="UP001652700">
    <property type="component" value="Unplaced"/>
</dbReference>
<dbReference type="SMART" id="SM00032">
    <property type="entry name" value="CCP"/>
    <property type="match status" value="4"/>
</dbReference>
<evidence type="ECO:0000256" key="1">
    <source>
        <dbReference type="ARBA" id="ARBA00023157"/>
    </source>
</evidence>
<keyword evidence="2" id="KW-0768">Sushi</keyword>
<dbReference type="InterPro" id="IPR043504">
    <property type="entry name" value="Peptidase_S1_PA_chymotrypsin"/>
</dbReference>
<evidence type="ECO:0000256" key="3">
    <source>
        <dbReference type="SAM" id="SignalP"/>
    </source>
</evidence>
<dbReference type="InterPro" id="IPR001254">
    <property type="entry name" value="Trypsin_dom"/>
</dbReference>
<dbReference type="PANTHER" id="PTHR11177">
    <property type="entry name" value="CHITINASE"/>
    <property type="match status" value="1"/>
</dbReference>